<keyword evidence="3" id="KW-0472">Membrane</keyword>
<name>A0A0L0DG47_THETB</name>
<dbReference type="SUPFAM" id="SSF57535">
    <property type="entry name" value="Complement control module/SCR domain"/>
    <property type="match status" value="1"/>
</dbReference>
<keyword evidence="6" id="KW-1185">Reference proteome</keyword>
<dbReference type="PROSITE" id="PS00022">
    <property type="entry name" value="EGF_1"/>
    <property type="match status" value="1"/>
</dbReference>
<proteinExistence type="predicted"/>
<evidence type="ECO:0000256" key="1">
    <source>
        <dbReference type="ARBA" id="ARBA00023157"/>
    </source>
</evidence>
<dbReference type="SMART" id="SM00032">
    <property type="entry name" value="CCP"/>
    <property type="match status" value="1"/>
</dbReference>
<keyword evidence="1" id="KW-1015">Disulfide bond</keyword>
<reference evidence="5 6" key="1">
    <citation type="submission" date="2010-05" db="EMBL/GenBank/DDBJ databases">
        <title>The Genome Sequence of Thecamonas trahens ATCC 50062.</title>
        <authorList>
            <consortium name="The Broad Institute Genome Sequencing Platform"/>
            <person name="Russ C."/>
            <person name="Cuomo C."/>
            <person name="Shea T."/>
            <person name="Young S.K."/>
            <person name="Zeng Q."/>
            <person name="Koehrsen M."/>
            <person name="Haas B."/>
            <person name="Borodovsky M."/>
            <person name="Guigo R."/>
            <person name="Alvarado L."/>
            <person name="Berlin A."/>
            <person name="Bochicchio J."/>
            <person name="Borenstein D."/>
            <person name="Chapman S."/>
            <person name="Chen Z."/>
            <person name="Freedman E."/>
            <person name="Gellesch M."/>
            <person name="Goldberg J."/>
            <person name="Griggs A."/>
            <person name="Gujja S."/>
            <person name="Heilman E."/>
            <person name="Heiman D."/>
            <person name="Hepburn T."/>
            <person name="Howarth C."/>
            <person name="Jen D."/>
            <person name="Larson L."/>
            <person name="Mehta T."/>
            <person name="Park D."/>
            <person name="Pearson M."/>
            <person name="Roberts A."/>
            <person name="Saif S."/>
            <person name="Shenoy N."/>
            <person name="Sisk P."/>
            <person name="Stolte C."/>
            <person name="Sykes S."/>
            <person name="Thomson T."/>
            <person name="Walk T."/>
            <person name="White J."/>
            <person name="Yandava C."/>
            <person name="Burger G."/>
            <person name="Gray M.W."/>
            <person name="Holland P.W.H."/>
            <person name="King N."/>
            <person name="Lang F.B.F."/>
            <person name="Roger A.J."/>
            <person name="Ruiz-Trillo I."/>
            <person name="Lander E."/>
            <person name="Nusbaum C."/>
        </authorList>
    </citation>
    <scope>NUCLEOTIDE SEQUENCE [LARGE SCALE GENOMIC DNA]</scope>
    <source>
        <strain evidence="5 6">ATCC 50062</strain>
    </source>
</reference>
<keyword evidence="3" id="KW-0812">Transmembrane</keyword>
<accession>A0A0L0DG47</accession>
<dbReference type="InterPro" id="IPR000742">
    <property type="entry name" value="EGF"/>
</dbReference>
<dbReference type="GeneID" id="25566249"/>
<dbReference type="EMBL" id="GL349466">
    <property type="protein sequence ID" value="KNC51299.1"/>
    <property type="molecule type" value="Genomic_DNA"/>
</dbReference>
<protein>
    <recommendedName>
        <fullName evidence="4">Sushi domain-containing protein</fullName>
    </recommendedName>
</protein>
<evidence type="ECO:0000313" key="5">
    <source>
        <dbReference type="EMBL" id="KNC51299.1"/>
    </source>
</evidence>
<dbReference type="OrthoDB" id="4062651at2759"/>
<feature type="domain" description="Sushi" evidence="4">
    <location>
        <begin position="51"/>
        <end position="112"/>
    </location>
</feature>
<evidence type="ECO:0000256" key="3">
    <source>
        <dbReference type="SAM" id="Phobius"/>
    </source>
</evidence>
<dbReference type="CDD" id="cd00033">
    <property type="entry name" value="CCP"/>
    <property type="match status" value="1"/>
</dbReference>
<sequence length="284" mass="29782">MKMTMMMTGRGNYCTASNTPECKVNASCVSNNCVCDAGYGMADCGTKLIDIDCGPLVPAVPGGLMACTPAASTMFNSSCFFSCSTGYTRSGSQTRRCNELGFWTGSPSVCTPVCSPACANATCTAPNTCSCMDGYNKTADSTESHVCTPVCSPRCLNGGACIAPNKCLCPANTVGLTCSSPEEARSIRQRIADASQPFNPSSYKFYVTWSLLLGACICAALLFRHHRKNKAAAKIAPASGGDAETGTPLPQDPSLQHDPQHRPSTLPPLPGRQTESNKPAGLWT</sequence>
<gene>
    <name evidence="5" type="ORF">AMSG_07310</name>
</gene>
<dbReference type="RefSeq" id="XP_013756221.1">
    <property type="nucleotide sequence ID" value="XM_013900767.1"/>
</dbReference>
<evidence type="ECO:0000259" key="4">
    <source>
        <dbReference type="PROSITE" id="PS50923"/>
    </source>
</evidence>
<evidence type="ECO:0000313" key="6">
    <source>
        <dbReference type="Proteomes" id="UP000054408"/>
    </source>
</evidence>
<dbReference type="Gene3D" id="2.10.70.10">
    <property type="entry name" value="Complement Module, domain 1"/>
    <property type="match status" value="1"/>
</dbReference>
<keyword evidence="3" id="KW-1133">Transmembrane helix</keyword>
<dbReference type="STRING" id="461836.A0A0L0DG47"/>
<dbReference type="PROSITE" id="PS50923">
    <property type="entry name" value="SUSHI"/>
    <property type="match status" value="1"/>
</dbReference>
<evidence type="ECO:0000256" key="2">
    <source>
        <dbReference type="SAM" id="MobiDB-lite"/>
    </source>
</evidence>
<dbReference type="InterPro" id="IPR035976">
    <property type="entry name" value="Sushi/SCR/CCP_sf"/>
</dbReference>
<dbReference type="Pfam" id="PF00084">
    <property type="entry name" value="Sushi"/>
    <property type="match status" value="1"/>
</dbReference>
<feature type="transmembrane region" description="Helical" evidence="3">
    <location>
        <begin position="205"/>
        <end position="223"/>
    </location>
</feature>
<dbReference type="SMART" id="SM00181">
    <property type="entry name" value="EGF"/>
    <property type="match status" value="3"/>
</dbReference>
<dbReference type="AlphaFoldDB" id="A0A0L0DG47"/>
<feature type="region of interest" description="Disordered" evidence="2">
    <location>
        <begin position="234"/>
        <end position="284"/>
    </location>
</feature>
<dbReference type="Proteomes" id="UP000054408">
    <property type="component" value="Unassembled WGS sequence"/>
</dbReference>
<dbReference type="Gene3D" id="2.10.25.10">
    <property type="entry name" value="Laminin"/>
    <property type="match status" value="1"/>
</dbReference>
<organism evidence="5 6">
    <name type="scientific">Thecamonas trahens ATCC 50062</name>
    <dbReference type="NCBI Taxonomy" id="461836"/>
    <lineage>
        <taxon>Eukaryota</taxon>
        <taxon>Apusozoa</taxon>
        <taxon>Apusomonadida</taxon>
        <taxon>Apusomonadidae</taxon>
        <taxon>Thecamonas</taxon>
    </lineage>
</organism>
<dbReference type="InterPro" id="IPR000436">
    <property type="entry name" value="Sushi_SCR_CCP_dom"/>
</dbReference>